<dbReference type="Gene3D" id="3.40.50.300">
    <property type="entry name" value="P-loop containing nucleotide triphosphate hydrolases"/>
    <property type="match status" value="1"/>
</dbReference>
<name>Q2SIX1_HAHCH</name>
<dbReference type="GO" id="GO:0009360">
    <property type="term" value="C:DNA polymerase III complex"/>
    <property type="evidence" value="ECO:0007669"/>
    <property type="project" value="InterPro"/>
</dbReference>
<dbReference type="InterPro" id="IPR038249">
    <property type="entry name" value="PolIII_tau_V_sf"/>
</dbReference>
<dbReference type="InterPro" id="IPR003593">
    <property type="entry name" value="AAA+_ATPase"/>
</dbReference>
<dbReference type="InterPro" id="IPR050238">
    <property type="entry name" value="DNA_Rep/Repair_Clamp_Loader"/>
</dbReference>
<keyword evidence="6 11" id="KW-0547">Nucleotide-binding</keyword>
<dbReference type="Pfam" id="PF13177">
    <property type="entry name" value="DNA_pol3_delta2"/>
    <property type="match status" value="1"/>
</dbReference>
<evidence type="ECO:0000256" key="12">
    <source>
        <dbReference type="SAM" id="MobiDB-lite"/>
    </source>
</evidence>
<reference evidence="14 15" key="1">
    <citation type="journal article" date="2005" name="Nucleic Acids Res.">
        <title>Genomic blueprint of Hahella chejuensis, a marine microbe producing an algicidal agent.</title>
        <authorList>
            <person name="Jeong H."/>
            <person name="Yim J.H."/>
            <person name="Lee C."/>
            <person name="Choi S.-H."/>
            <person name="Park Y.K."/>
            <person name="Yoon S.H."/>
            <person name="Hur C.-G."/>
            <person name="Kang H.-Y."/>
            <person name="Kim D."/>
            <person name="Lee H.H."/>
            <person name="Park K.H."/>
            <person name="Park S.-H."/>
            <person name="Park H.-S."/>
            <person name="Lee H.K."/>
            <person name="Oh T.K."/>
            <person name="Kim J.F."/>
        </authorList>
    </citation>
    <scope>NUCLEOTIDE SEQUENCE [LARGE SCALE GENOMIC DNA]</scope>
    <source>
        <strain evidence="14 15">KCTC 2396</strain>
    </source>
</reference>
<keyword evidence="9 11" id="KW-0239">DNA-directed DNA polymerase</keyword>
<dbReference type="Pfam" id="PF22608">
    <property type="entry name" value="DNAX_ATPase_lid"/>
    <property type="match status" value="1"/>
</dbReference>
<evidence type="ECO:0000256" key="10">
    <source>
        <dbReference type="ARBA" id="ARBA00049244"/>
    </source>
</evidence>
<dbReference type="GO" id="GO:0006261">
    <property type="term" value="P:DNA-templated DNA replication"/>
    <property type="evidence" value="ECO:0007669"/>
    <property type="project" value="TreeGrafter"/>
</dbReference>
<evidence type="ECO:0000259" key="13">
    <source>
        <dbReference type="SMART" id="SM00382"/>
    </source>
</evidence>
<dbReference type="Pfam" id="PF12169">
    <property type="entry name" value="DNA_pol3_gamma3"/>
    <property type="match status" value="1"/>
</dbReference>
<dbReference type="EC" id="2.7.7.7" evidence="11"/>
<dbReference type="Gene3D" id="3.30.300.150">
    <property type="entry name" value="DNA polymerase III, tau subunit, domain V"/>
    <property type="match status" value="1"/>
</dbReference>
<gene>
    <name evidence="11 14" type="primary">dnaX</name>
    <name evidence="14" type="ordered locus">HCH_02613</name>
</gene>
<comment type="similarity">
    <text evidence="1 11">Belongs to the DnaX/STICHEL family.</text>
</comment>
<dbReference type="STRING" id="349521.HCH_02613"/>
<dbReference type="eggNOG" id="COG2812">
    <property type="taxonomic scope" value="Bacteria"/>
</dbReference>
<comment type="function">
    <text evidence="11">DNA polymerase III is a complex, multichain enzyme responsible for most of the replicative synthesis in bacteria. This DNA polymerase also exhibits 3' to 5' exonuclease activity.</text>
</comment>
<dbReference type="PANTHER" id="PTHR11669">
    <property type="entry name" value="REPLICATION FACTOR C / DNA POLYMERASE III GAMMA-TAU SUBUNIT"/>
    <property type="match status" value="1"/>
</dbReference>
<dbReference type="RefSeq" id="WP_011396472.1">
    <property type="nucleotide sequence ID" value="NC_007645.1"/>
</dbReference>
<evidence type="ECO:0000256" key="7">
    <source>
        <dbReference type="ARBA" id="ARBA00022833"/>
    </source>
</evidence>
<keyword evidence="5" id="KW-0479">Metal-binding</keyword>
<dbReference type="OrthoDB" id="9810148at2"/>
<dbReference type="FunFam" id="1.10.8.60:FF:000013">
    <property type="entry name" value="DNA polymerase III subunit gamma/tau"/>
    <property type="match status" value="1"/>
</dbReference>
<dbReference type="eggNOG" id="COG3266">
    <property type="taxonomic scope" value="Bacteria"/>
</dbReference>
<dbReference type="SUPFAM" id="SSF48019">
    <property type="entry name" value="post-AAA+ oligomerization domain-like"/>
    <property type="match status" value="1"/>
</dbReference>
<dbReference type="InterPro" id="IPR021029">
    <property type="entry name" value="DNA_pol_III_tau_dom-5"/>
</dbReference>
<dbReference type="InterPro" id="IPR012763">
    <property type="entry name" value="DNA_pol_III_sug/sutau_N"/>
</dbReference>
<feature type="domain" description="AAA+ ATPase" evidence="13">
    <location>
        <begin position="37"/>
        <end position="178"/>
    </location>
</feature>
<evidence type="ECO:0000256" key="8">
    <source>
        <dbReference type="ARBA" id="ARBA00022840"/>
    </source>
</evidence>
<dbReference type="KEGG" id="hch:HCH_02613"/>
<comment type="subunit">
    <text evidence="11">DNA polymerase III contains a core (composed of alpha, epsilon and theta chains) that associates with a tau subunit. This core dimerizes to form the POLIII' complex. PolIII' associates with the gamma complex (composed of gamma, delta, delta', psi and chi chains) and with the beta chain to form the complete DNA polymerase III complex.</text>
</comment>
<keyword evidence="4 11" id="KW-0235">DNA replication</keyword>
<organism evidence="14 15">
    <name type="scientific">Hahella chejuensis (strain KCTC 2396)</name>
    <dbReference type="NCBI Taxonomy" id="349521"/>
    <lineage>
        <taxon>Bacteria</taxon>
        <taxon>Pseudomonadati</taxon>
        <taxon>Pseudomonadota</taxon>
        <taxon>Gammaproteobacteria</taxon>
        <taxon>Oceanospirillales</taxon>
        <taxon>Hahellaceae</taxon>
        <taxon>Hahella</taxon>
    </lineage>
</organism>
<dbReference type="GO" id="GO:0003677">
    <property type="term" value="F:DNA binding"/>
    <property type="evidence" value="ECO:0007669"/>
    <property type="project" value="InterPro"/>
</dbReference>
<evidence type="ECO:0000256" key="1">
    <source>
        <dbReference type="ARBA" id="ARBA00006360"/>
    </source>
</evidence>
<dbReference type="AlphaFoldDB" id="Q2SIX1"/>
<evidence type="ECO:0000256" key="3">
    <source>
        <dbReference type="ARBA" id="ARBA00022695"/>
    </source>
</evidence>
<dbReference type="HOGENOM" id="CLU_006229_6_0_6"/>
<proteinExistence type="inferred from homology"/>
<evidence type="ECO:0000256" key="9">
    <source>
        <dbReference type="ARBA" id="ARBA00022932"/>
    </source>
</evidence>
<feature type="compositionally biased region" description="Polar residues" evidence="12">
    <location>
        <begin position="443"/>
        <end position="458"/>
    </location>
</feature>
<keyword evidence="2 11" id="KW-0808">Transferase</keyword>
<dbReference type="NCBIfam" id="NF004046">
    <property type="entry name" value="PRK05563.1"/>
    <property type="match status" value="1"/>
</dbReference>
<keyword evidence="8 11" id="KW-0067">ATP-binding</keyword>
<dbReference type="Proteomes" id="UP000000238">
    <property type="component" value="Chromosome"/>
</dbReference>
<dbReference type="Gene3D" id="1.10.8.60">
    <property type="match status" value="1"/>
</dbReference>
<comment type="catalytic activity">
    <reaction evidence="10 11">
        <text>DNA(n) + a 2'-deoxyribonucleoside 5'-triphosphate = DNA(n+1) + diphosphate</text>
        <dbReference type="Rhea" id="RHEA:22508"/>
        <dbReference type="Rhea" id="RHEA-COMP:17339"/>
        <dbReference type="Rhea" id="RHEA-COMP:17340"/>
        <dbReference type="ChEBI" id="CHEBI:33019"/>
        <dbReference type="ChEBI" id="CHEBI:61560"/>
        <dbReference type="ChEBI" id="CHEBI:173112"/>
        <dbReference type="EC" id="2.7.7.7"/>
    </reaction>
</comment>
<feature type="compositionally biased region" description="Low complexity" evidence="12">
    <location>
        <begin position="393"/>
        <end position="419"/>
    </location>
</feature>
<keyword evidence="3 11" id="KW-0548">Nucleotidyltransferase</keyword>
<dbReference type="GO" id="GO:0003887">
    <property type="term" value="F:DNA-directed DNA polymerase activity"/>
    <property type="evidence" value="ECO:0007669"/>
    <property type="project" value="UniProtKB-KW"/>
</dbReference>
<evidence type="ECO:0000313" key="14">
    <source>
        <dbReference type="EMBL" id="ABC29403.1"/>
    </source>
</evidence>
<protein>
    <recommendedName>
        <fullName evidence="11">DNA polymerase III subunit gamma/tau</fullName>
        <ecNumber evidence="11">2.7.7.7</ecNumber>
    </recommendedName>
</protein>
<accession>Q2SIX1</accession>
<dbReference type="GO" id="GO:0046872">
    <property type="term" value="F:metal ion binding"/>
    <property type="evidence" value="ECO:0007669"/>
    <property type="project" value="UniProtKB-KW"/>
</dbReference>
<dbReference type="CDD" id="cd18137">
    <property type="entry name" value="HLD_clamp_pol_III_gamma_tau"/>
    <property type="match status" value="1"/>
</dbReference>
<dbReference type="SUPFAM" id="SSF52540">
    <property type="entry name" value="P-loop containing nucleoside triphosphate hydrolases"/>
    <property type="match status" value="1"/>
</dbReference>
<dbReference type="Pfam" id="PF12170">
    <property type="entry name" value="DNA_pol3_tau_5"/>
    <property type="match status" value="1"/>
</dbReference>
<dbReference type="NCBIfam" id="NF005942">
    <property type="entry name" value="PRK07994.1"/>
    <property type="match status" value="1"/>
</dbReference>
<dbReference type="Gene3D" id="1.20.272.10">
    <property type="match status" value="1"/>
</dbReference>
<evidence type="ECO:0000256" key="6">
    <source>
        <dbReference type="ARBA" id="ARBA00022741"/>
    </source>
</evidence>
<dbReference type="InterPro" id="IPR022754">
    <property type="entry name" value="DNA_pol_III_gamma-3"/>
</dbReference>
<dbReference type="InterPro" id="IPR008921">
    <property type="entry name" value="DNA_pol3_clamp-load_cplx_C"/>
</dbReference>
<dbReference type="InterPro" id="IPR045085">
    <property type="entry name" value="HLD_clamp_pol_III_gamma_tau"/>
</dbReference>
<evidence type="ECO:0000256" key="4">
    <source>
        <dbReference type="ARBA" id="ARBA00022705"/>
    </source>
</evidence>
<dbReference type="InterPro" id="IPR027417">
    <property type="entry name" value="P-loop_NTPase"/>
</dbReference>
<dbReference type="PANTHER" id="PTHR11669:SF0">
    <property type="entry name" value="PROTEIN STICHEL-LIKE 2"/>
    <property type="match status" value="1"/>
</dbReference>
<dbReference type="EMBL" id="CP000155">
    <property type="protein sequence ID" value="ABC29403.1"/>
    <property type="molecule type" value="Genomic_DNA"/>
</dbReference>
<feature type="compositionally biased region" description="Low complexity" evidence="12">
    <location>
        <begin position="539"/>
        <end position="552"/>
    </location>
</feature>
<sequence>MAYQVLARKWRPGNFAEMAGQEHVLKALTNALNQDRLHHAYLFTGTRGVGKTTVARIFAKCLNCEQGVSAIPCGECGVCREIAEGRFVDLIEIDAASRTKVEDMRELLDNVQYAPTRSRYKIYLIDEVHMLSNSSFNALLKTLEEPPPHVKFLLATTDPQKLPVTILSRCLQFNLKNLSPQRIVSHLTHVLQAENVPAEEAALWELARAAEGSMRDAMSLTDQAIAFGDGKLEAKDVIEMLGTIEKHVVIDLLRTIAAQDCAAMLAQVNHMAQFAPDYAYVLQALAELLHRVAVEQAVPGGVDNSFGDQQQVSELAQTLTAEDTQLYYQIALMGRKDLALAPDPRTGFEMALLRMIAFRPNIKSARQIQAPSAASSAASADDDKESAQPGPSQTETAVAAQPAPAVEATPEPRQEIAAPQPEPPQQVAEKRDTPSPQEPPRQGLSQQGPQKQEPSNQGEAPVIDAAPVTPAQPIERPPPGHSEAEPPPVDDYDAYFADDPGPSDADYGFSGYPAETGYPDDGSHAAPVANPQPKEERPQAAAPAREPQGREAIAPPPKSVTESVPGLHPGPGEAGSVNTTPPVVAANSVKKSPAGPLTPPLEGEPTMQGMVWKDAVKRLAISGMTATLAQRCALEAVTPGLVIFTIDREHLDFFNEAQRERLRAAVSEFMGEAVKIEVSAGESKWLTPLQYAERRRAELQQQAETAIRNDPNIQMMAGRFGAAVIENSIEPIIQE</sequence>
<feature type="region of interest" description="Disordered" evidence="12">
    <location>
        <begin position="367"/>
        <end position="606"/>
    </location>
</feature>
<evidence type="ECO:0000256" key="2">
    <source>
        <dbReference type="ARBA" id="ARBA00022679"/>
    </source>
</evidence>
<dbReference type="SMART" id="SM00382">
    <property type="entry name" value="AAA"/>
    <property type="match status" value="1"/>
</dbReference>
<evidence type="ECO:0000256" key="11">
    <source>
        <dbReference type="RuleBase" id="RU364063"/>
    </source>
</evidence>
<dbReference type="FunFam" id="1.20.272.10:FF:000003">
    <property type="entry name" value="DNA polymerase III subunit gamma/tau"/>
    <property type="match status" value="1"/>
</dbReference>
<dbReference type="CDD" id="cd00009">
    <property type="entry name" value="AAA"/>
    <property type="match status" value="1"/>
</dbReference>
<keyword evidence="7" id="KW-0862">Zinc</keyword>
<dbReference type="FunFam" id="3.40.50.300:FF:000014">
    <property type="entry name" value="DNA polymerase III subunit gamma/tau"/>
    <property type="match status" value="1"/>
</dbReference>
<feature type="compositionally biased region" description="Pro residues" evidence="12">
    <location>
        <begin position="475"/>
        <end position="487"/>
    </location>
</feature>
<evidence type="ECO:0000256" key="5">
    <source>
        <dbReference type="ARBA" id="ARBA00022723"/>
    </source>
</evidence>
<dbReference type="NCBIfam" id="TIGR02397">
    <property type="entry name" value="dnaX_nterm"/>
    <property type="match status" value="1"/>
</dbReference>
<keyword evidence="15" id="KW-1185">Reference proteome</keyword>
<evidence type="ECO:0000313" key="15">
    <source>
        <dbReference type="Proteomes" id="UP000000238"/>
    </source>
</evidence>
<dbReference type="GO" id="GO:0005524">
    <property type="term" value="F:ATP binding"/>
    <property type="evidence" value="ECO:0007669"/>
    <property type="project" value="UniProtKB-KW"/>
</dbReference>
<feature type="compositionally biased region" description="Low complexity" evidence="12">
    <location>
        <begin position="367"/>
        <end position="379"/>
    </location>
</feature>